<dbReference type="RefSeq" id="WP_146963282.1">
    <property type="nucleotide sequence ID" value="NZ_CP042467.1"/>
</dbReference>
<protein>
    <submittedName>
        <fullName evidence="1">Uncharacterized protein</fullName>
    </submittedName>
</protein>
<evidence type="ECO:0000313" key="2">
    <source>
        <dbReference type="Proteomes" id="UP000321595"/>
    </source>
</evidence>
<dbReference type="EMBL" id="CP042467">
    <property type="protein sequence ID" value="QED29992.1"/>
    <property type="molecule type" value="Genomic_DNA"/>
</dbReference>
<dbReference type="KEGG" id="bbae:FRD01_22710"/>
<proteinExistence type="predicted"/>
<dbReference type="AlphaFoldDB" id="A0A5B8XVQ3"/>
<name>A0A5B8XVQ3_9DELT</name>
<dbReference type="Proteomes" id="UP000321595">
    <property type="component" value="Chromosome"/>
</dbReference>
<keyword evidence="2" id="KW-1185">Reference proteome</keyword>
<accession>A0A5B8XVQ3</accession>
<evidence type="ECO:0000313" key="1">
    <source>
        <dbReference type="EMBL" id="QED29992.1"/>
    </source>
</evidence>
<sequence length="71" mass="8618">MTPPSHRDLFAPLIDDALASSASRGVDLVLYCSKARFSFGVRQGTWGFRWFQEWKFQEWKFQEWKFQHWKF</sequence>
<gene>
    <name evidence="1" type="ORF">FRD01_22710</name>
</gene>
<organism evidence="1 2">
    <name type="scientific">Microvenator marinus</name>
    <dbReference type="NCBI Taxonomy" id="2600177"/>
    <lineage>
        <taxon>Bacteria</taxon>
        <taxon>Deltaproteobacteria</taxon>
        <taxon>Bradymonadales</taxon>
        <taxon>Microvenatoraceae</taxon>
        <taxon>Microvenator</taxon>
    </lineage>
</organism>
<reference evidence="1 2" key="1">
    <citation type="submission" date="2019-08" db="EMBL/GenBank/DDBJ databases">
        <authorList>
            <person name="Liang Q."/>
        </authorList>
    </citation>
    <scope>NUCLEOTIDE SEQUENCE [LARGE SCALE GENOMIC DNA]</scope>
    <source>
        <strain evidence="1 2">V1718</strain>
    </source>
</reference>